<comment type="similarity">
    <text evidence="3">Belongs to the fucoxanthin chlorophyll protein family.</text>
</comment>
<dbReference type="GO" id="GO:0009507">
    <property type="term" value="C:chloroplast"/>
    <property type="evidence" value="ECO:0007669"/>
    <property type="project" value="UniProtKB-SubCell"/>
</dbReference>
<feature type="chain" id="PRO_5018993197" description="Plastid light harvesting protein" evidence="10">
    <location>
        <begin position="19"/>
        <end position="224"/>
    </location>
</feature>
<feature type="binding site" evidence="9">
    <location>
        <position position="196"/>
    </location>
    <ligand>
        <name>chlorophyll a</name>
        <dbReference type="ChEBI" id="CHEBI:58416"/>
        <label>1</label>
    </ligand>
</feature>
<feature type="binding site" evidence="9">
    <location>
        <position position="194"/>
    </location>
    <ligand>
        <name>chlorophyll a</name>
        <dbReference type="ChEBI" id="CHEBI:58416"/>
        <label>1</label>
    </ligand>
</feature>
<evidence type="ECO:0000256" key="2">
    <source>
        <dbReference type="ARBA" id="ARBA00004229"/>
    </source>
</evidence>
<organism evidence="11 12">
    <name type="scientific">Pseudo-nitzschia multistriata</name>
    <dbReference type="NCBI Taxonomy" id="183589"/>
    <lineage>
        <taxon>Eukaryota</taxon>
        <taxon>Sar</taxon>
        <taxon>Stramenopiles</taxon>
        <taxon>Ochrophyta</taxon>
        <taxon>Bacillariophyta</taxon>
        <taxon>Bacillariophyceae</taxon>
        <taxon>Bacillariophycidae</taxon>
        <taxon>Bacillariales</taxon>
        <taxon>Bacillariaceae</taxon>
        <taxon>Pseudo-nitzschia</taxon>
    </lineage>
</organism>
<keyword evidence="9" id="KW-0148">Chlorophyll</keyword>
<dbReference type="SUPFAM" id="SSF103511">
    <property type="entry name" value="Chlorophyll a-b binding protein"/>
    <property type="match status" value="1"/>
</dbReference>
<dbReference type="PANTHER" id="PTHR21649">
    <property type="entry name" value="CHLOROPHYLL A/B BINDING PROTEIN"/>
    <property type="match status" value="1"/>
</dbReference>
<evidence type="ECO:0000256" key="7">
    <source>
        <dbReference type="ARBA" id="ARBA00023243"/>
    </source>
</evidence>
<feature type="binding site" description="axial binding residue" evidence="9">
    <location>
        <position position="152"/>
    </location>
    <ligand>
        <name>chlorophyll b</name>
        <dbReference type="ChEBI" id="CHEBI:61721"/>
        <label>1</label>
    </ligand>
    <ligandPart>
        <name>Mg</name>
        <dbReference type="ChEBI" id="CHEBI:25107"/>
    </ligandPart>
</feature>
<comment type="subcellular location">
    <subcellularLocation>
        <location evidence="2">Plastid</location>
        <location evidence="2">Chloroplast</location>
    </subcellularLocation>
</comment>
<feature type="binding site" evidence="9">
    <location>
        <position position="85"/>
    </location>
    <ligand>
        <name>chlorophyll a</name>
        <dbReference type="ChEBI" id="CHEBI:58416"/>
        <label>1</label>
    </ligand>
</feature>
<evidence type="ECO:0000256" key="8">
    <source>
        <dbReference type="ARBA" id="ARBA00044011"/>
    </source>
</evidence>
<evidence type="ECO:0008006" key="13">
    <source>
        <dbReference type="Google" id="ProtNLM"/>
    </source>
</evidence>
<evidence type="ECO:0000256" key="3">
    <source>
        <dbReference type="ARBA" id="ARBA00005933"/>
    </source>
</evidence>
<keyword evidence="5" id="KW-0602">Photosynthesis</keyword>
<dbReference type="Pfam" id="PF00504">
    <property type="entry name" value="Chloroa_b-bind"/>
    <property type="match status" value="1"/>
</dbReference>
<keyword evidence="10" id="KW-0732">Signal</keyword>
<dbReference type="EMBL" id="CAACVS010000531">
    <property type="protein sequence ID" value="VEU43239.1"/>
    <property type="molecule type" value="Genomic_DNA"/>
</dbReference>
<feature type="binding site" evidence="9">
    <location>
        <position position="191"/>
    </location>
    <ligand>
        <name>chlorophyll a</name>
        <dbReference type="ChEBI" id="CHEBI:58416"/>
        <label>1</label>
    </ligand>
</feature>
<dbReference type="Gene3D" id="1.10.3460.10">
    <property type="entry name" value="Chlorophyll a/b binding protein domain"/>
    <property type="match status" value="1"/>
</dbReference>
<evidence type="ECO:0000256" key="10">
    <source>
        <dbReference type="SAM" id="SignalP"/>
    </source>
</evidence>
<name>A0A448ZMH7_9STRA</name>
<dbReference type="Proteomes" id="UP000291116">
    <property type="component" value="Unassembled WGS sequence"/>
</dbReference>
<sequence length="224" mass="24396">MKSYCLASFLAGLAATEAFQSKSLPSAKTSSSSLFSTEAPKVYSKSLPFLEQPPALDGTYAGDVGFDPLNFAKDDKWLMNMREAEMKHARLAMLAAAGWPISELWDRTLADALNLPSVLDEAGRVPSVLNGGMGKIQVAYWLFVLLLGSAVEAYGLTKVNEAGYVPGDFQIDPLKLTKEDNAVSKWVKLAEIKNGRLAMVAITAYALLEFVEQKPVVESFSFLF</sequence>
<keyword evidence="6" id="KW-0934">Plastid</keyword>
<keyword evidence="12" id="KW-1185">Reference proteome</keyword>
<evidence type="ECO:0000256" key="5">
    <source>
        <dbReference type="ARBA" id="ARBA00022531"/>
    </source>
</evidence>
<dbReference type="AlphaFoldDB" id="A0A448ZMH7"/>
<comment type="function">
    <text evidence="1">The light-harvesting complex (LHC) functions as a light receptor, it captures and delivers excitation energy to photosystems with which it is closely associated. Energy is transferred from the carotenoid and chlorophyll C (or B) to chlorophyll A and the photosynthetic reaction centers where it is used to synthesize ATP and reducing power.</text>
</comment>
<keyword evidence="9" id="KW-0157">Chromophore</keyword>
<evidence type="ECO:0000256" key="1">
    <source>
        <dbReference type="ARBA" id="ARBA00004022"/>
    </source>
</evidence>
<dbReference type="OrthoDB" id="423598at2759"/>
<feature type="binding site" description="axial binding residue" evidence="9">
    <location>
        <position position="156"/>
    </location>
    <ligand>
        <name>chlorophyll b</name>
        <dbReference type="ChEBI" id="CHEBI:61721"/>
        <label>2</label>
    </ligand>
    <ligandPart>
        <name>Mg</name>
        <dbReference type="ChEBI" id="CHEBI:25107"/>
    </ligandPart>
</feature>
<proteinExistence type="inferred from homology"/>
<dbReference type="GO" id="GO:0016168">
    <property type="term" value="F:chlorophyll binding"/>
    <property type="evidence" value="ECO:0007669"/>
    <property type="project" value="UniProtKB-KW"/>
</dbReference>
<comment type="subunit">
    <text evidence="8">The LHC complex of chromophytic algae is composed of fucoxanthin, chlorophyll A and C bound non-covalently by fucoxanthin chlorophyll proteins (FCPs). The ratio of the pigments in LHC; fucoxanthin: chlorophyll C: chlorophyll A; (0.6-1): (0.1-0.3): (1).</text>
</comment>
<keyword evidence="4" id="KW-0150">Chloroplast</keyword>
<dbReference type="InterPro" id="IPR001344">
    <property type="entry name" value="Chloro_AB-bd_pln"/>
</dbReference>
<feature type="binding site" description="axial binding residue" evidence="9">
    <location>
        <position position="90"/>
    </location>
    <ligand>
        <name>chlorophyll b</name>
        <dbReference type="ChEBI" id="CHEBI:61721"/>
        <label>1</label>
    </ligand>
    <ligandPart>
        <name>Mg</name>
        <dbReference type="ChEBI" id="CHEBI:25107"/>
    </ligandPart>
</feature>
<evidence type="ECO:0000256" key="9">
    <source>
        <dbReference type="PIRSR" id="PIRSR601344-1"/>
    </source>
</evidence>
<protein>
    <recommendedName>
        <fullName evidence="13">Plastid light harvesting protein</fullName>
    </recommendedName>
</protein>
<evidence type="ECO:0000256" key="6">
    <source>
        <dbReference type="ARBA" id="ARBA00022640"/>
    </source>
</evidence>
<evidence type="ECO:0000256" key="4">
    <source>
        <dbReference type="ARBA" id="ARBA00022528"/>
    </source>
</evidence>
<feature type="signal peptide" evidence="10">
    <location>
        <begin position="1"/>
        <end position="18"/>
    </location>
</feature>
<feature type="binding site" evidence="9">
    <location>
        <position position="88"/>
    </location>
    <ligand>
        <name>chlorophyll a</name>
        <dbReference type="ChEBI" id="CHEBI:58416"/>
        <label>1</label>
    </ligand>
</feature>
<accession>A0A448ZMH7</accession>
<dbReference type="GO" id="GO:0030076">
    <property type="term" value="C:light-harvesting complex"/>
    <property type="evidence" value="ECO:0007669"/>
    <property type="project" value="UniProtKB-KW"/>
</dbReference>
<reference evidence="11 12" key="1">
    <citation type="submission" date="2019-01" db="EMBL/GenBank/DDBJ databases">
        <authorList>
            <person name="Ferrante I. M."/>
        </authorList>
    </citation>
    <scope>NUCLEOTIDE SEQUENCE [LARGE SCALE GENOMIC DNA]</scope>
    <source>
        <strain evidence="11 12">B856</strain>
    </source>
</reference>
<evidence type="ECO:0000313" key="11">
    <source>
        <dbReference type="EMBL" id="VEU43239.1"/>
    </source>
</evidence>
<dbReference type="GO" id="GO:0009765">
    <property type="term" value="P:photosynthesis, light harvesting"/>
    <property type="evidence" value="ECO:0007669"/>
    <property type="project" value="InterPro"/>
</dbReference>
<gene>
    <name evidence="11" type="ORF">PSNMU_V1.4_AUG-EV-PASAV3_0102880</name>
</gene>
<dbReference type="GO" id="GO:0016020">
    <property type="term" value="C:membrane"/>
    <property type="evidence" value="ECO:0007669"/>
    <property type="project" value="InterPro"/>
</dbReference>
<keyword evidence="7" id="KW-0437">Light-harvesting polypeptide</keyword>
<dbReference type="InterPro" id="IPR022796">
    <property type="entry name" value="Chloroa_b-bind"/>
</dbReference>
<evidence type="ECO:0000313" key="12">
    <source>
        <dbReference type="Proteomes" id="UP000291116"/>
    </source>
</evidence>